<evidence type="ECO:0000259" key="14">
    <source>
        <dbReference type="SMART" id="SM01044"/>
    </source>
</evidence>
<feature type="compositionally biased region" description="Basic and acidic residues" evidence="13">
    <location>
        <begin position="39"/>
        <end position="48"/>
    </location>
</feature>
<feature type="compositionally biased region" description="Acidic residues" evidence="13">
    <location>
        <begin position="1"/>
        <end position="17"/>
    </location>
</feature>
<organism evidence="15 16">
    <name type="scientific">Tetracentron sinense</name>
    <name type="common">Spur-leaf</name>
    <dbReference type="NCBI Taxonomy" id="13715"/>
    <lineage>
        <taxon>Eukaryota</taxon>
        <taxon>Viridiplantae</taxon>
        <taxon>Streptophyta</taxon>
        <taxon>Embryophyta</taxon>
        <taxon>Tracheophyta</taxon>
        <taxon>Spermatophyta</taxon>
        <taxon>Magnoliopsida</taxon>
        <taxon>Trochodendrales</taxon>
        <taxon>Trochodendraceae</taxon>
        <taxon>Tetracentron</taxon>
    </lineage>
</organism>
<feature type="region of interest" description="Disordered" evidence="13">
    <location>
        <begin position="154"/>
        <end position="349"/>
    </location>
</feature>
<feature type="compositionally biased region" description="Polar residues" evidence="13">
    <location>
        <begin position="255"/>
        <end position="293"/>
    </location>
</feature>
<evidence type="ECO:0000256" key="12">
    <source>
        <dbReference type="ARBA" id="ARBA00023242"/>
    </source>
</evidence>
<evidence type="ECO:0000256" key="10">
    <source>
        <dbReference type="ARBA" id="ARBA00023161"/>
    </source>
</evidence>
<dbReference type="InterPro" id="IPR044796">
    <property type="entry name" value="MLN51_plant"/>
</dbReference>
<feature type="compositionally biased region" description="Low complexity" evidence="13">
    <location>
        <begin position="230"/>
        <end position="241"/>
    </location>
</feature>
<dbReference type="GO" id="GO:0051028">
    <property type="term" value="P:mRNA transport"/>
    <property type="evidence" value="ECO:0007669"/>
    <property type="project" value="UniProtKB-KW"/>
</dbReference>
<evidence type="ECO:0000256" key="6">
    <source>
        <dbReference type="ARBA" id="ARBA00022664"/>
    </source>
</evidence>
<feature type="compositionally biased region" description="Polar residues" evidence="13">
    <location>
        <begin position="424"/>
        <end position="434"/>
    </location>
</feature>
<feature type="region of interest" description="Disordered" evidence="13">
    <location>
        <begin position="458"/>
        <end position="503"/>
    </location>
</feature>
<feature type="compositionally biased region" description="Polar residues" evidence="13">
    <location>
        <begin position="459"/>
        <end position="481"/>
    </location>
</feature>
<evidence type="ECO:0000256" key="1">
    <source>
        <dbReference type="ARBA" id="ARBA00004123"/>
    </source>
</evidence>
<keyword evidence="5" id="KW-0963">Cytoplasm</keyword>
<dbReference type="GO" id="GO:0000184">
    <property type="term" value="P:nuclear-transcribed mRNA catabolic process, nonsense-mediated decay"/>
    <property type="evidence" value="ECO:0007669"/>
    <property type="project" value="UniProtKB-KW"/>
</dbReference>
<dbReference type="OrthoDB" id="660348at2759"/>
<dbReference type="InterPro" id="IPR018545">
    <property type="entry name" value="Btz_dom"/>
</dbReference>
<feature type="compositionally biased region" description="Low complexity" evidence="13">
    <location>
        <begin position="482"/>
        <end position="503"/>
    </location>
</feature>
<gene>
    <name evidence="15" type="ORF">HHK36_021566</name>
</gene>
<keyword evidence="10" id="KW-0866">Nonsense-mediated mRNA decay</keyword>
<feature type="compositionally biased region" description="Low complexity" evidence="13">
    <location>
        <begin position="388"/>
        <end position="406"/>
    </location>
</feature>
<proteinExistence type="inferred from homology"/>
<feature type="compositionally biased region" description="Basic and acidic residues" evidence="13">
    <location>
        <begin position="175"/>
        <end position="208"/>
    </location>
</feature>
<keyword evidence="4" id="KW-0813">Transport</keyword>
<dbReference type="Proteomes" id="UP000655225">
    <property type="component" value="Unassembled WGS sequence"/>
</dbReference>
<feature type="region of interest" description="Disordered" evidence="13">
    <location>
        <begin position="1"/>
        <end position="105"/>
    </location>
</feature>
<keyword evidence="7" id="KW-0509">mRNA transport</keyword>
<dbReference type="GO" id="GO:0005737">
    <property type="term" value="C:cytoplasm"/>
    <property type="evidence" value="ECO:0007669"/>
    <property type="project" value="UniProtKB-SubCell"/>
</dbReference>
<feature type="domain" description="Btz" evidence="14">
    <location>
        <begin position="109"/>
        <end position="220"/>
    </location>
</feature>
<accession>A0A834YTB0</accession>
<comment type="subcellular location">
    <subcellularLocation>
        <location evidence="2">Cytoplasm</location>
    </subcellularLocation>
    <subcellularLocation>
        <location evidence="1">Nucleus</location>
    </subcellularLocation>
</comment>
<feature type="region of interest" description="Disordered" evidence="13">
    <location>
        <begin position="387"/>
        <end position="434"/>
    </location>
</feature>
<evidence type="ECO:0000313" key="16">
    <source>
        <dbReference type="Proteomes" id="UP000655225"/>
    </source>
</evidence>
<dbReference type="AlphaFoldDB" id="A0A834YTB0"/>
<evidence type="ECO:0000256" key="4">
    <source>
        <dbReference type="ARBA" id="ARBA00022448"/>
    </source>
</evidence>
<dbReference type="GO" id="GO:0006417">
    <property type="term" value="P:regulation of translation"/>
    <property type="evidence" value="ECO:0007669"/>
    <property type="project" value="UniProtKB-KW"/>
</dbReference>
<keyword evidence="12" id="KW-0539">Nucleus</keyword>
<evidence type="ECO:0000256" key="3">
    <source>
        <dbReference type="ARBA" id="ARBA00009548"/>
    </source>
</evidence>
<feature type="compositionally biased region" description="Basic and acidic residues" evidence="13">
    <location>
        <begin position="93"/>
        <end position="105"/>
    </location>
</feature>
<feature type="compositionally biased region" description="Acidic residues" evidence="13">
    <location>
        <begin position="56"/>
        <end position="92"/>
    </location>
</feature>
<dbReference type="PANTHER" id="PTHR46837">
    <property type="entry name" value="PROTEIN MLN51 HOMOLOG"/>
    <property type="match status" value="1"/>
</dbReference>
<keyword evidence="11" id="KW-0508">mRNA splicing</keyword>
<dbReference type="EMBL" id="JABCRI010000015">
    <property type="protein sequence ID" value="KAF8393325.1"/>
    <property type="molecule type" value="Genomic_DNA"/>
</dbReference>
<dbReference type="OMA" id="FQAHKPG"/>
<dbReference type="GO" id="GO:0003729">
    <property type="term" value="F:mRNA binding"/>
    <property type="evidence" value="ECO:0007669"/>
    <property type="project" value="InterPro"/>
</dbReference>
<keyword evidence="16" id="KW-1185">Reference proteome</keyword>
<evidence type="ECO:0000256" key="2">
    <source>
        <dbReference type="ARBA" id="ARBA00004496"/>
    </source>
</evidence>
<feature type="compositionally biased region" description="Polar residues" evidence="13">
    <location>
        <begin position="305"/>
        <end position="341"/>
    </location>
</feature>
<keyword evidence="9" id="KW-0694">RNA-binding</keyword>
<dbReference type="GO" id="GO:0006397">
    <property type="term" value="P:mRNA processing"/>
    <property type="evidence" value="ECO:0007669"/>
    <property type="project" value="UniProtKB-KW"/>
</dbReference>
<comment type="caution">
    <text evidence="15">The sequence shown here is derived from an EMBL/GenBank/DDBJ whole genome shotgun (WGS) entry which is preliminary data.</text>
</comment>
<protein>
    <recommendedName>
        <fullName evidence="14">Btz domain-containing protein</fullName>
    </recommendedName>
</protein>
<feature type="compositionally biased region" description="Basic and acidic residues" evidence="13">
    <location>
        <begin position="155"/>
        <end position="165"/>
    </location>
</feature>
<keyword evidence="8" id="KW-0810">Translation regulation</keyword>
<dbReference type="GO" id="GO:0035145">
    <property type="term" value="C:exon-exon junction complex"/>
    <property type="evidence" value="ECO:0007669"/>
    <property type="project" value="InterPro"/>
</dbReference>
<evidence type="ECO:0000313" key="15">
    <source>
        <dbReference type="EMBL" id="KAF8393325.1"/>
    </source>
</evidence>
<evidence type="ECO:0000256" key="5">
    <source>
        <dbReference type="ARBA" id="ARBA00022490"/>
    </source>
</evidence>
<evidence type="ECO:0000256" key="9">
    <source>
        <dbReference type="ARBA" id="ARBA00022884"/>
    </source>
</evidence>
<evidence type="ECO:0000256" key="8">
    <source>
        <dbReference type="ARBA" id="ARBA00022845"/>
    </source>
</evidence>
<sequence length="718" mass="78742">MATVGEDEVEYESDPEEVMLPLAMRRREASDDEEGEGEDREKPLRFDSRVGIGSNDESDGQGEAPDYDEEESEIEQEEEEDELEEEEEEQEFEERVIGGEGESREVQVSAVVMEFDGDGQISGEGQTVYHRNNQAEEEKKVIEPFAVPSAGSFYMHDDRFRDNGGGRHRRSGGRKLWESKDDPKWGHDKFKEMSLQETHYEKFQERTSKGHYRGRGIDHGYVRGNRSRNHNNSNNQNRTSNGVRGRGRRRYVPPTDNNSQSMPTQNKQSGKSLETTSNTSSVREFTRTSSVQSDPVPHRKHVFESNLSSASPPFYPSGSSNQDISVTQKGDVQAGSTNRNLPPSVLMKENFCTPHSNTLLRGKTVADSTGPDRLYDDKSVRRLAGKPLTNLQLQSSGSSSIHTTQSPQSRAKGRDLAQPGHLTHQPTPSFNQVNRVSPQTQLPAVQQRPVQPYLRVSPQHFSQHPGSISQASSSPKAPSINSPGETESPPESSKSKTALVGKGKVSVQGSGRGFLLNNGAQVIGTNGSVAHGDQNFPGTPAFLPVMQFGGQHPGGGGVPAVGMALPGYVAQPQLGFGNSEMTWLPVLAGAAGALGATYCSSYIAVDSGYYARPSGHTPSLGISSKETSTDKPINIWKPPHRPELVNDEFGQRQNKPRRSFVISSFCSGTLWTCSLVWTAASAEMLQFVGKSEKFSGEYDGFLLLVGFFEACEKWKRAA</sequence>
<evidence type="ECO:0000256" key="13">
    <source>
        <dbReference type="SAM" id="MobiDB-lite"/>
    </source>
</evidence>
<dbReference type="PANTHER" id="PTHR46837:SF5">
    <property type="entry name" value="PROTEIN MLN51 HOMOLOG"/>
    <property type="match status" value="1"/>
</dbReference>
<reference evidence="15 16" key="1">
    <citation type="submission" date="2020-04" db="EMBL/GenBank/DDBJ databases">
        <title>Plant Genome Project.</title>
        <authorList>
            <person name="Zhang R.-G."/>
        </authorList>
    </citation>
    <scope>NUCLEOTIDE SEQUENCE [LARGE SCALE GENOMIC DNA]</scope>
    <source>
        <strain evidence="15">YNK0</strain>
        <tissue evidence="15">Leaf</tissue>
    </source>
</reference>
<dbReference type="SMART" id="SM01044">
    <property type="entry name" value="Btz"/>
    <property type="match status" value="1"/>
</dbReference>
<evidence type="ECO:0000256" key="11">
    <source>
        <dbReference type="ARBA" id="ARBA00023187"/>
    </source>
</evidence>
<comment type="similarity">
    <text evidence="3">Belongs to the CASC3 family.</text>
</comment>
<evidence type="ECO:0000256" key="7">
    <source>
        <dbReference type="ARBA" id="ARBA00022816"/>
    </source>
</evidence>
<name>A0A834YTB0_TETSI</name>
<dbReference type="Pfam" id="PF09405">
    <property type="entry name" value="Btz"/>
    <property type="match status" value="1"/>
</dbReference>
<dbReference type="GO" id="GO:0008380">
    <property type="term" value="P:RNA splicing"/>
    <property type="evidence" value="ECO:0007669"/>
    <property type="project" value="UniProtKB-KW"/>
</dbReference>
<keyword evidence="6" id="KW-0507">mRNA processing</keyword>